<evidence type="ECO:0000313" key="1">
    <source>
        <dbReference type="EMBL" id="WTT23877.1"/>
    </source>
</evidence>
<sequence>MASVRRLPARRGTRRLLPTVGRPDLAEEALTTALAQDLSLRRRGAVLVDLAALGIHQGDVDQALHYADAALLLADQTHSGYIGAKLSGLRPRLATLASNIRVSDLDHRIAALAGAA</sequence>
<gene>
    <name evidence="1" type="ORF">OHA22_28030</name>
</gene>
<dbReference type="EMBL" id="CP108222">
    <property type="protein sequence ID" value="WTT23877.1"/>
    <property type="molecule type" value="Genomic_DNA"/>
</dbReference>
<proteinExistence type="predicted"/>
<dbReference type="AlphaFoldDB" id="A0AAU2AK83"/>
<accession>A0AAU2AK83</accession>
<evidence type="ECO:0008006" key="2">
    <source>
        <dbReference type="Google" id="ProtNLM"/>
    </source>
</evidence>
<organism evidence="1">
    <name type="scientific">Streptomyces sp. NBC_00093</name>
    <dbReference type="NCBI Taxonomy" id="2975649"/>
    <lineage>
        <taxon>Bacteria</taxon>
        <taxon>Bacillati</taxon>
        <taxon>Actinomycetota</taxon>
        <taxon>Actinomycetes</taxon>
        <taxon>Kitasatosporales</taxon>
        <taxon>Streptomycetaceae</taxon>
        <taxon>Streptomyces</taxon>
    </lineage>
</organism>
<reference evidence="1" key="1">
    <citation type="submission" date="2022-10" db="EMBL/GenBank/DDBJ databases">
        <title>The complete genomes of actinobacterial strains from the NBC collection.</title>
        <authorList>
            <person name="Joergensen T.S."/>
            <person name="Alvarez Arevalo M."/>
            <person name="Sterndorff E.B."/>
            <person name="Faurdal D."/>
            <person name="Vuksanovic O."/>
            <person name="Mourched A.-S."/>
            <person name="Charusanti P."/>
            <person name="Shaw S."/>
            <person name="Blin K."/>
            <person name="Weber T."/>
        </authorList>
    </citation>
    <scope>NUCLEOTIDE SEQUENCE</scope>
    <source>
        <strain evidence="1">NBC_00093</strain>
    </source>
</reference>
<name>A0AAU2AK83_9ACTN</name>
<protein>
    <recommendedName>
        <fullName evidence="2">MalT-like TPR region domain-containing protein</fullName>
    </recommendedName>
</protein>